<keyword evidence="2" id="KW-1185">Reference proteome</keyword>
<dbReference type="EMBL" id="VNHU01000006">
    <property type="protein sequence ID" value="TYP72775.1"/>
    <property type="molecule type" value="Genomic_DNA"/>
</dbReference>
<gene>
    <name evidence="1" type="ORF">BD809_10623</name>
</gene>
<reference evidence="1 2" key="1">
    <citation type="submission" date="2019-07" db="EMBL/GenBank/DDBJ databases">
        <title>Genomic Encyclopedia of Archaeal and Bacterial Type Strains, Phase II (KMG-II): from individual species to whole genera.</title>
        <authorList>
            <person name="Goeker M."/>
        </authorList>
    </citation>
    <scope>NUCLEOTIDE SEQUENCE [LARGE SCALE GENOMIC DNA]</scope>
    <source>
        <strain evidence="1 2">DSM 17527</strain>
    </source>
</reference>
<organism evidence="1 2">
    <name type="scientific">Aquimarina intermedia</name>
    <dbReference type="NCBI Taxonomy" id="350814"/>
    <lineage>
        <taxon>Bacteria</taxon>
        <taxon>Pseudomonadati</taxon>
        <taxon>Bacteroidota</taxon>
        <taxon>Flavobacteriia</taxon>
        <taxon>Flavobacteriales</taxon>
        <taxon>Flavobacteriaceae</taxon>
        <taxon>Aquimarina</taxon>
    </lineage>
</organism>
<proteinExistence type="predicted"/>
<dbReference type="AlphaFoldDB" id="A0A5S5C024"/>
<dbReference type="Proteomes" id="UP000324376">
    <property type="component" value="Unassembled WGS sequence"/>
</dbReference>
<evidence type="ECO:0000313" key="2">
    <source>
        <dbReference type="Proteomes" id="UP000324376"/>
    </source>
</evidence>
<accession>A0A5S5C024</accession>
<comment type="caution">
    <text evidence="1">The sequence shown here is derived from an EMBL/GenBank/DDBJ whole genome shotgun (WGS) entry which is preliminary data.</text>
</comment>
<dbReference type="RefSeq" id="WP_148782812.1">
    <property type="nucleotide sequence ID" value="NZ_VNHU01000006.1"/>
</dbReference>
<protein>
    <recommendedName>
        <fullName evidence="3">Tetratricopeptide repeat protein</fullName>
    </recommendedName>
</protein>
<evidence type="ECO:0000313" key="1">
    <source>
        <dbReference type="EMBL" id="TYP72775.1"/>
    </source>
</evidence>
<dbReference type="OrthoDB" id="1150971at2"/>
<sequence>MKTVILILVSFTVNMLTAQTHYDEGMKKAFELWESDKADEAANLFERIANAEDQHWLPYYYAAQINIIQTYRTKDAAAIEARLKKAQKFINHANLISKDNAELFILEAMLNTAYVVYNPSNYGMTHSPKVEALYQQAKSLDSMNPRAILNHAEWKMGSAKYFGTDPKQYCPEINKAIALFENIENKTPYYPTWGLNQVARIQKNCDE</sequence>
<evidence type="ECO:0008006" key="3">
    <source>
        <dbReference type="Google" id="ProtNLM"/>
    </source>
</evidence>
<name>A0A5S5C024_9FLAO</name>